<keyword evidence="4 5" id="KW-0963">Cytoplasm</keyword>
<comment type="caution">
    <text evidence="9">The sequence shown here is derived from an EMBL/GenBank/DDBJ whole genome shotgun (WGS) entry which is preliminary data.</text>
</comment>
<dbReference type="HAMAP" id="MF_01114">
    <property type="entry name" value="RecX"/>
    <property type="match status" value="1"/>
</dbReference>
<comment type="function">
    <text evidence="5">Modulates RecA activity.</text>
</comment>
<dbReference type="InterPro" id="IPR036388">
    <property type="entry name" value="WH-like_DNA-bd_sf"/>
</dbReference>
<evidence type="ECO:0000259" key="7">
    <source>
        <dbReference type="Pfam" id="PF02631"/>
    </source>
</evidence>
<reference evidence="9 10" key="1">
    <citation type="submission" date="2017-05" db="EMBL/GenBank/DDBJ databases">
        <title>Complete and WGS of Bordetella genogroups.</title>
        <authorList>
            <person name="Spilker T."/>
            <person name="LiPuma J."/>
        </authorList>
    </citation>
    <scope>NUCLEOTIDE SEQUENCE [LARGE SCALE GENOMIC DNA]</scope>
    <source>
        <strain evidence="9 10">AU10456</strain>
    </source>
</reference>
<dbReference type="InterPro" id="IPR053924">
    <property type="entry name" value="RecX_HTH_2nd"/>
</dbReference>
<sequence length="237" mass="26249">MSTRYSPPSDRTLERLDDEFETVAPRSRGRAEGEGSATASAAPDVPVYTRTSEMRTGGARRRAAARGRDDKAGAQPPHADGDPDAKPKRRGPSLKGRAVGYLSRREYTRADLARKLAPYADSEEEVEQVIDALTREGWQSDERFAQSLAHRKASRQGTARIVQELKQSGVADAQIAEVKESLRATEYERALDVWRRRFGEAPADRAAYAKQARFLAGRGFAHDVIRRVIGASEHDDD</sequence>
<proteinExistence type="inferred from homology"/>
<evidence type="ECO:0000313" key="10">
    <source>
        <dbReference type="Proteomes" id="UP000216913"/>
    </source>
</evidence>
<accession>A0A261TKD2</accession>
<dbReference type="GO" id="GO:0006282">
    <property type="term" value="P:regulation of DNA repair"/>
    <property type="evidence" value="ECO:0007669"/>
    <property type="project" value="UniProtKB-UniRule"/>
</dbReference>
<dbReference type="RefSeq" id="WP_094800368.1">
    <property type="nucleotide sequence ID" value="NZ_NEVP01000007.1"/>
</dbReference>
<dbReference type="AlphaFoldDB" id="A0A261TKD2"/>
<evidence type="ECO:0000313" key="9">
    <source>
        <dbReference type="EMBL" id="OZI50138.1"/>
    </source>
</evidence>
<evidence type="ECO:0000256" key="5">
    <source>
        <dbReference type="HAMAP-Rule" id="MF_01114"/>
    </source>
</evidence>
<dbReference type="Pfam" id="PF21981">
    <property type="entry name" value="RecX_HTH3"/>
    <property type="match status" value="1"/>
</dbReference>
<comment type="subcellular location">
    <subcellularLocation>
        <location evidence="1 5">Cytoplasm</location>
    </subcellularLocation>
</comment>
<dbReference type="EMBL" id="NEVP01000007">
    <property type="protein sequence ID" value="OZI50138.1"/>
    <property type="molecule type" value="Genomic_DNA"/>
</dbReference>
<dbReference type="NCBIfam" id="NF001055">
    <property type="entry name" value="PRK00117.2-5"/>
    <property type="match status" value="1"/>
</dbReference>
<organism evidence="9 10">
    <name type="scientific">Bordetella genomosp. 5</name>
    <dbReference type="NCBI Taxonomy" id="1395608"/>
    <lineage>
        <taxon>Bacteria</taxon>
        <taxon>Pseudomonadati</taxon>
        <taxon>Pseudomonadota</taxon>
        <taxon>Betaproteobacteria</taxon>
        <taxon>Burkholderiales</taxon>
        <taxon>Alcaligenaceae</taxon>
        <taxon>Bordetella</taxon>
    </lineage>
</organism>
<dbReference type="GO" id="GO:0005737">
    <property type="term" value="C:cytoplasm"/>
    <property type="evidence" value="ECO:0007669"/>
    <property type="project" value="UniProtKB-SubCell"/>
</dbReference>
<name>A0A261TKD2_9BORD</name>
<dbReference type="PANTHER" id="PTHR33602:SF1">
    <property type="entry name" value="REGULATORY PROTEIN RECX FAMILY PROTEIN"/>
    <property type="match status" value="1"/>
</dbReference>
<evidence type="ECO:0000256" key="2">
    <source>
        <dbReference type="ARBA" id="ARBA00009695"/>
    </source>
</evidence>
<dbReference type="Pfam" id="PF02631">
    <property type="entry name" value="RecX_HTH2"/>
    <property type="match status" value="1"/>
</dbReference>
<feature type="domain" description="RecX third three-helical" evidence="8">
    <location>
        <begin position="186"/>
        <end position="229"/>
    </location>
</feature>
<evidence type="ECO:0000256" key="3">
    <source>
        <dbReference type="ARBA" id="ARBA00018111"/>
    </source>
</evidence>
<evidence type="ECO:0000256" key="6">
    <source>
        <dbReference type="SAM" id="MobiDB-lite"/>
    </source>
</evidence>
<gene>
    <name evidence="5" type="primary">recX</name>
    <name evidence="9" type="ORF">CAL25_12445</name>
</gene>
<evidence type="ECO:0000256" key="1">
    <source>
        <dbReference type="ARBA" id="ARBA00004496"/>
    </source>
</evidence>
<dbReference type="OrthoDB" id="5295441at2"/>
<dbReference type="Proteomes" id="UP000216913">
    <property type="component" value="Unassembled WGS sequence"/>
</dbReference>
<dbReference type="InterPro" id="IPR003783">
    <property type="entry name" value="Regulatory_RecX"/>
</dbReference>
<feature type="domain" description="RecX second three-helical" evidence="7">
    <location>
        <begin position="140"/>
        <end position="178"/>
    </location>
</feature>
<keyword evidence="10" id="KW-1185">Reference proteome</keyword>
<dbReference type="InterPro" id="IPR053925">
    <property type="entry name" value="RecX_HTH_3rd"/>
</dbReference>
<dbReference type="Gene3D" id="1.10.10.10">
    <property type="entry name" value="Winged helix-like DNA-binding domain superfamily/Winged helix DNA-binding domain"/>
    <property type="match status" value="3"/>
</dbReference>
<dbReference type="PANTHER" id="PTHR33602">
    <property type="entry name" value="REGULATORY PROTEIN RECX FAMILY PROTEIN"/>
    <property type="match status" value="1"/>
</dbReference>
<comment type="similarity">
    <text evidence="2 5">Belongs to the RecX family.</text>
</comment>
<evidence type="ECO:0000256" key="4">
    <source>
        <dbReference type="ARBA" id="ARBA00022490"/>
    </source>
</evidence>
<evidence type="ECO:0000259" key="8">
    <source>
        <dbReference type="Pfam" id="PF21981"/>
    </source>
</evidence>
<feature type="region of interest" description="Disordered" evidence="6">
    <location>
        <begin position="1"/>
        <end position="99"/>
    </location>
</feature>
<protein>
    <recommendedName>
        <fullName evidence="3 5">Regulatory protein RecX</fullName>
    </recommendedName>
</protein>